<accession>A0A9N7TNV3</accession>
<keyword evidence="2" id="KW-1185">Reference proteome</keyword>
<proteinExistence type="predicted"/>
<evidence type="ECO:0000313" key="1">
    <source>
        <dbReference type="EMBL" id="CAB1416380.1"/>
    </source>
</evidence>
<reference evidence="1" key="1">
    <citation type="submission" date="2020-03" db="EMBL/GenBank/DDBJ databases">
        <authorList>
            <person name="Weist P."/>
        </authorList>
    </citation>
    <scope>NUCLEOTIDE SEQUENCE</scope>
</reference>
<gene>
    <name evidence="1" type="ORF">PLEPLA_LOCUS4171</name>
</gene>
<dbReference type="Proteomes" id="UP001153269">
    <property type="component" value="Unassembled WGS sequence"/>
</dbReference>
<protein>
    <submittedName>
        <fullName evidence="1">Uncharacterized protein</fullName>
    </submittedName>
</protein>
<evidence type="ECO:0000313" key="2">
    <source>
        <dbReference type="Proteomes" id="UP001153269"/>
    </source>
</evidence>
<dbReference type="AlphaFoldDB" id="A0A9N7TNV3"/>
<comment type="caution">
    <text evidence="1">The sequence shown here is derived from an EMBL/GenBank/DDBJ whole genome shotgun (WGS) entry which is preliminary data.</text>
</comment>
<dbReference type="EMBL" id="CADEAL010000205">
    <property type="protein sequence ID" value="CAB1416380.1"/>
    <property type="molecule type" value="Genomic_DNA"/>
</dbReference>
<name>A0A9N7TNV3_PLEPL</name>
<organism evidence="1 2">
    <name type="scientific">Pleuronectes platessa</name>
    <name type="common">European plaice</name>
    <dbReference type="NCBI Taxonomy" id="8262"/>
    <lineage>
        <taxon>Eukaryota</taxon>
        <taxon>Metazoa</taxon>
        <taxon>Chordata</taxon>
        <taxon>Craniata</taxon>
        <taxon>Vertebrata</taxon>
        <taxon>Euteleostomi</taxon>
        <taxon>Actinopterygii</taxon>
        <taxon>Neopterygii</taxon>
        <taxon>Teleostei</taxon>
        <taxon>Neoteleostei</taxon>
        <taxon>Acanthomorphata</taxon>
        <taxon>Carangaria</taxon>
        <taxon>Pleuronectiformes</taxon>
        <taxon>Pleuronectoidei</taxon>
        <taxon>Pleuronectidae</taxon>
        <taxon>Pleuronectes</taxon>
    </lineage>
</organism>
<sequence>MESISQSLQDQISELLKPHRVCLVTPCGSEQLHSDMWEIVRHVCGTESVERLPGREQAACQGGEHFQLHRGLLHPHSRSHKDCVGDRQADSVFQRMAC</sequence>